<dbReference type="EMBL" id="PDJN01000003">
    <property type="protein sequence ID" value="PFG60745.1"/>
    <property type="molecule type" value="Genomic_DNA"/>
</dbReference>
<name>A0A7Z1GNS2_9PSED</name>
<keyword evidence="2" id="KW-0255">Endonuclease</keyword>
<dbReference type="GO" id="GO:0004519">
    <property type="term" value="F:endonuclease activity"/>
    <property type="evidence" value="ECO:0007669"/>
    <property type="project" value="UniProtKB-KW"/>
</dbReference>
<reference evidence="2 3" key="2">
    <citation type="submission" date="2017-10" db="EMBL/GenBank/DDBJ databases">
        <title>Bacterial endophytes that colonize and modify switchgrass growth.</title>
        <authorList>
            <person name="Debolt S."/>
        </authorList>
    </citation>
    <scope>NUCLEOTIDE SEQUENCE [LARGE SCALE GENOMIC DNA]</scope>
    <source>
        <strain evidence="2 3">A2-S9</strain>
    </source>
</reference>
<keyword evidence="2" id="KW-0378">Hydrolase</keyword>
<reference evidence="2 3" key="1">
    <citation type="submission" date="2017-09" db="EMBL/GenBank/DDBJ databases">
        <authorList>
            <person name="DeBolt S."/>
            <person name="Huntemann M."/>
            <person name="Clum A."/>
            <person name="Pillay M."/>
            <person name="Palaniappan K."/>
            <person name="Varghese N."/>
            <person name="Mikhailova N."/>
            <person name="Stamatis D."/>
            <person name="Reddy T."/>
            <person name="Daum C."/>
            <person name="Shapiro N."/>
            <person name="Ivanova N."/>
            <person name="Kyrpides N."/>
            <person name="Woyke T."/>
        </authorList>
    </citation>
    <scope>NUCLEOTIDE SEQUENCE [LARGE SCALE GENOMIC DNA]</scope>
    <source>
        <strain evidence="2 3">A2-S9</strain>
    </source>
</reference>
<dbReference type="InterPro" id="IPR003615">
    <property type="entry name" value="HNH_nuc"/>
</dbReference>
<sequence length="273" mass="30334">MAMRALGGRQSLSALARWCTEQGVTLGDPHAVASVITVNDRNRFQGNRNSHRTIFRTDLDDPKDVLYRRGAGRDKTYELYDSSIHGIWDGRELSPGRFFPFCLVEPELVQAIQAPLLELKDGTLPAYVAPDVDTRKKALRLIAQREGAVAFRSSLVRAYGGACAMTGCRVVEILEAAHIKPYRGLASNAVNNGILLRADVHTLFDKGLIWLNESFRIVTSSRLSGSEYQIYLGRPLSAPQKASDLPLADNVADHRSFALALENRRKQEDEDQI</sequence>
<evidence type="ECO:0000313" key="3">
    <source>
        <dbReference type="Proteomes" id="UP000221580"/>
    </source>
</evidence>
<protein>
    <submittedName>
        <fullName evidence="2">HNH endonuclease</fullName>
    </submittedName>
</protein>
<evidence type="ECO:0000259" key="1">
    <source>
        <dbReference type="Pfam" id="PF13391"/>
    </source>
</evidence>
<keyword evidence="2" id="KW-0540">Nuclease</keyword>
<comment type="caution">
    <text evidence="2">The sequence shown here is derived from an EMBL/GenBank/DDBJ whole genome shotgun (WGS) entry which is preliminary data.</text>
</comment>
<gene>
    <name evidence="2" type="ORF">DM05_5465</name>
</gene>
<feature type="domain" description="HNH nuclease" evidence="1">
    <location>
        <begin position="163"/>
        <end position="211"/>
    </location>
</feature>
<dbReference type="AlphaFoldDB" id="A0A7Z1GNS2"/>
<evidence type="ECO:0000313" key="2">
    <source>
        <dbReference type="EMBL" id="PFG60745.1"/>
    </source>
</evidence>
<dbReference type="Proteomes" id="UP000221580">
    <property type="component" value="Unassembled WGS sequence"/>
</dbReference>
<accession>A0A7Z1GNS2</accession>
<organism evidence="2 3">
    <name type="scientific">Pseudomonas poae</name>
    <dbReference type="NCBI Taxonomy" id="200451"/>
    <lineage>
        <taxon>Bacteria</taxon>
        <taxon>Pseudomonadati</taxon>
        <taxon>Pseudomonadota</taxon>
        <taxon>Gammaproteobacteria</taxon>
        <taxon>Pseudomonadales</taxon>
        <taxon>Pseudomonadaceae</taxon>
        <taxon>Pseudomonas</taxon>
    </lineage>
</organism>
<dbReference type="Pfam" id="PF13391">
    <property type="entry name" value="HNH_2"/>
    <property type="match status" value="1"/>
</dbReference>
<proteinExistence type="predicted"/>